<dbReference type="PANTHER" id="PTHR47506">
    <property type="entry name" value="TRANSCRIPTIONAL REGULATORY PROTEIN"/>
    <property type="match status" value="1"/>
</dbReference>
<organism evidence="6 7">
    <name type="scientific">Saccharothrix coeruleofusca</name>
    <dbReference type="NCBI Taxonomy" id="33919"/>
    <lineage>
        <taxon>Bacteria</taxon>
        <taxon>Bacillati</taxon>
        <taxon>Actinomycetota</taxon>
        <taxon>Actinomycetes</taxon>
        <taxon>Pseudonocardiales</taxon>
        <taxon>Pseudonocardiaceae</taxon>
        <taxon>Saccharothrix</taxon>
    </lineage>
</organism>
<keyword evidence="7" id="KW-1185">Reference proteome</keyword>
<feature type="DNA-binding region" description="H-T-H motif" evidence="4">
    <location>
        <begin position="32"/>
        <end position="51"/>
    </location>
</feature>
<feature type="domain" description="HTH tetR-type" evidence="5">
    <location>
        <begin position="9"/>
        <end position="69"/>
    </location>
</feature>
<dbReference type="InterPro" id="IPR036271">
    <property type="entry name" value="Tet_transcr_reg_TetR-rel_C_sf"/>
</dbReference>
<gene>
    <name evidence="6" type="ORF">GCM10010185_14570</name>
</gene>
<dbReference type="PANTHER" id="PTHR47506:SF1">
    <property type="entry name" value="HTH-TYPE TRANSCRIPTIONAL REGULATOR YJDC"/>
    <property type="match status" value="1"/>
</dbReference>
<dbReference type="SUPFAM" id="SSF46689">
    <property type="entry name" value="Homeodomain-like"/>
    <property type="match status" value="1"/>
</dbReference>
<evidence type="ECO:0000256" key="1">
    <source>
        <dbReference type="ARBA" id="ARBA00023015"/>
    </source>
</evidence>
<keyword evidence="1" id="KW-0805">Transcription regulation</keyword>
<evidence type="ECO:0000313" key="7">
    <source>
        <dbReference type="Proteomes" id="UP000639606"/>
    </source>
</evidence>
<comment type="caution">
    <text evidence="6">The sequence shown here is derived from an EMBL/GenBank/DDBJ whole genome shotgun (WGS) entry which is preliminary data.</text>
</comment>
<dbReference type="PRINTS" id="PR00455">
    <property type="entry name" value="HTHTETR"/>
</dbReference>
<dbReference type="EMBL" id="BMRG01000002">
    <property type="protein sequence ID" value="GGP43966.1"/>
    <property type="molecule type" value="Genomic_DNA"/>
</dbReference>
<proteinExistence type="predicted"/>
<evidence type="ECO:0000313" key="6">
    <source>
        <dbReference type="EMBL" id="GGP43966.1"/>
    </source>
</evidence>
<reference evidence="6" key="1">
    <citation type="journal article" date="2014" name="Int. J. Syst. Evol. Microbiol.">
        <title>Complete genome sequence of Corynebacterium casei LMG S-19264T (=DSM 44701T), isolated from a smear-ripened cheese.</title>
        <authorList>
            <consortium name="US DOE Joint Genome Institute (JGI-PGF)"/>
            <person name="Walter F."/>
            <person name="Albersmeier A."/>
            <person name="Kalinowski J."/>
            <person name="Ruckert C."/>
        </authorList>
    </citation>
    <scope>NUCLEOTIDE SEQUENCE</scope>
    <source>
        <strain evidence="6">JCM 3313</strain>
    </source>
</reference>
<dbReference type="Proteomes" id="UP000639606">
    <property type="component" value="Unassembled WGS sequence"/>
</dbReference>
<evidence type="ECO:0000256" key="3">
    <source>
        <dbReference type="ARBA" id="ARBA00023163"/>
    </source>
</evidence>
<dbReference type="Pfam" id="PF00440">
    <property type="entry name" value="TetR_N"/>
    <property type="match status" value="1"/>
</dbReference>
<dbReference type="AlphaFoldDB" id="A0A918AJC2"/>
<sequence>MKTAADRDLHPKDRLLRTASRLFYAEGIHAVGVDRLVTEASVTRATFYRHFPTKDHLVAAYLAESSRGIREAVRATRRERPAREALMDVMAIIGDATRAEDFRGCQFLNAAAEYPDPAHPVRVVIDEHRKWFFEVLREQAEAVGHPDPEHAARVLVLLRDGALQGGELDDPETVRETLRRAVEDVLPTAPASTTRQPREGR</sequence>
<protein>
    <submittedName>
        <fullName evidence="6">TetR family transcriptional regulator</fullName>
    </submittedName>
</protein>
<dbReference type="Gene3D" id="1.10.357.10">
    <property type="entry name" value="Tetracycline Repressor, domain 2"/>
    <property type="match status" value="1"/>
</dbReference>
<keyword evidence="2 4" id="KW-0238">DNA-binding</keyword>
<evidence type="ECO:0000256" key="4">
    <source>
        <dbReference type="PROSITE-ProRule" id="PRU00335"/>
    </source>
</evidence>
<keyword evidence="3" id="KW-0804">Transcription</keyword>
<dbReference type="InterPro" id="IPR009057">
    <property type="entry name" value="Homeodomain-like_sf"/>
</dbReference>
<dbReference type="SUPFAM" id="SSF48498">
    <property type="entry name" value="Tetracyclin repressor-like, C-terminal domain"/>
    <property type="match status" value="1"/>
</dbReference>
<evidence type="ECO:0000259" key="5">
    <source>
        <dbReference type="PROSITE" id="PS50977"/>
    </source>
</evidence>
<dbReference type="GO" id="GO:0003677">
    <property type="term" value="F:DNA binding"/>
    <property type="evidence" value="ECO:0007669"/>
    <property type="project" value="UniProtKB-UniRule"/>
</dbReference>
<evidence type="ECO:0000256" key="2">
    <source>
        <dbReference type="ARBA" id="ARBA00023125"/>
    </source>
</evidence>
<accession>A0A918AJC2</accession>
<dbReference type="PROSITE" id="PS50977">
    <property type="entry name" value="HTH_TETR_2"/>
    <property type="match status" value="1"/>
</dbReference>
<dbReference type="InterPro" id="IPR001647">
    <property type="entry name" value="HTH_TetR"/>
</dbReference>
<reference evidence="6" key="2">
    <citation type="submission" date="2020-09" db="EMBL/GenBank/DDBJ databases">
        <authorList>
            <person name="Sun Q."/>
            <person name="Ohkuma M."/>
        </authorList>
    </citation>
    <scope>NUCLEOTIDE SEQUENCE</scope>
    <source>
        <strain evidence="6">JCM 3313</strain>
    </source>
</reference>
<dbReference type="RefSeq" id="WP_189222276.1">
    <property type="nucleotide sequence ID" value="NZ_BMRG01000002.1"/>
</dbReference>
<name>A0A918AJC2_9PSEU</name>